<protein>
    <submittedName>
        <fullName evidence="4">Alcohol dehydrogenase, class IV</fullName>
    </submittedName>
</protein>
<dbReference type="InterPro" id="IPR056798">
    <property type="entry name" value="ADH_Fe_C"/>
</dbReference>
<dbReference type="InterPro" id="IPR001670">
    <property type="entry name" value="ADH_Fe/GldA"/>
</dbReference>
<keyword evidence="5" id="KW-1185">Reference proteome</keyword>
<dbReference type="OrthoDB" id="3360544at2759"/>
<reference evidence="4 5" key="1">
    <citation type="submission" date="2014-09" db="EMBL/GenBank/DDBJ databases">
        <authorList>
            <person name="Magalhaes I.L.F."/>
            <person name="Oliveira U."/>
            <person name="Santos F.R."/>
            <person name="Vidigal T.H.D.A."/>
            <person name="Brescovit A.D."/>
            <person name="Santos A.J."/>
        </authorList>
    </citation>
    <scope>NUCLEOTIDE SEQUENCE [LARGE SCALE GENOMIC DNA]</scope>
</reference>
<dbReference type="GO" id="GO:0046872">
    <property type="term" value="F:metal ion binding"/>
    <property type="evidence" value="ECO:0007669"/>
    <property type="project" value="InterPro"/>
</dbReference>
<dbReference type="CDD" id="cd08192">
    <property type="entry name" value="MAR-like"/>
    <property type="match status" value="1"/>
</dbReference>
<dbReference type="PANTHER" id="PTHR11496:SF97">
    <property type="entry name" value="ALCOHOL DEHYDROGENASE IRON-TYPE_GLYCEROL DEHYDROGENASE GLDA DOMAIN-CONTAINING PROTEIN"/>
    <property type="match status" value="1"/>
</dbReference>
<dbReference type="InterPro" id="IPR039697">
    <property type="entry name" value="Alcohol_dehydrogenase_Fe"/>
</dbReference>
<dbReference type="PROSITE" id="PS00060">
    <property type="entry name" value="ADH_IRON_2"/>
    <property type="match status" value="1"/>
</dbReference>
<dbReference type="PANTHER" id="PTHR11496">
    <property type="entry name" value="ALCOHOL DEHYDROGENASE"/>
    <property type="match status" value="1"/>
</dbReference>
<organism evidence="4 5">
    <name type="scientific">Ceraceosorus bombacis</name>
    <dbReference type="NCBI Taxonomy" id="401625"/>
    <lineage>
        <taxon>Eukaryota</taxon>
        <taxon>Fungi</taxon>
        <taxon>Dikarya</taxon>
        <taxon>Basidiomycota</taxon>
        <taxon>Ustilaginomycotina</taxon>
        <taxon>Exobasidiomycetes</taxon>
        <taxon>Ceraceosorales</taxon>
        <taxon>Ceraceosoraceae</taxon>
        <taxon>Ceraceosorus</taxon>
    </lineage>
</organism>
<dbReference type="STRING" id="401625.A0A0P1BEQ2"/>
<dbReference type="GO" id="GO:0005739">
    <property type="term" value="C:mitochondrion"/>
    <property type="evidence" value="ECO:0007669"/>
    <property type="project" value="TreeGrafter"/>
</dbReference>
<evidence type="ECO:0000259" key="2">
    <source>
        <dbReference type="Pfam" id="PF00465"/>
    </source>
</evidence>
<dbReference type="Gene3D" id="1.20.1090.10">
    <property type="entry name" value="Dehydroquinate synthase-like - alpha domain"/>
    <property type="match status" value="1"/>
</dbReference>
<dbReference type="AlphaFoldDB" id="A0A0P1BEQ2"/>
<feature type="domain" description="Fe-containing alcohol dehydrogenase-like C-terminal" evidence="3">
    <location>
        <begin position="215"/>
        <end position="413"/>
    </location>
</feature>
<evidence type="ECO:0000313" key="4">
    <source>
        <dbReference type="EMBL" id="CEH14608.1"/>
    </source>
</evidence>
<evidence type="ECO:0000256" key="1">
    <source>
        <dbReference type="ARBA" id="ARBA00023002"/>
    </source>
</evidence>
<evidence type="ECO:0000313" key="5">
    <source>
        <dbReference type="Proteomes" id="UP000054845"/>
    </source>
</evidence>
<dbReference type="EMBL" id="CCYA01000243">
    <property type="protein sequence ID" value="CEH14608.1"/>
    <property type="molecule type" value="Genomic_DNA"/>
</dbReference>
<evidence type="ECO:0000259" key="3">
    <source>
        <dbReference type="Pfam" id="PF25137"/>
    </source>
</evidence>
<dbReference type="Proteomes" id="UP000054845">
    <property type="component" value="Unassembled WGS sequence"/>
</dbReference>
<dbReference type="Pfam" id="PF25137">
    <property type="entry name" value="ADH_Fe_C"/>
    <property type="match status" value="1"/>
</dbReference>
<dbReference type="GO" id="GO:0004022">
    <property type="term" value="F:alcohol dehydrogenase (NAD+) activity"/>
    <property type="evidence" value="ECO:0007669"/>
    <property type="project" value="TreeGrafter"/>
</dbReference>
<name>A0A0P1BEQ2_9BASI</name>
<dbReference type="Pfam" id="PF00465">
    <property type="entry name" value="Fe-ADH"/>
    <property type="match status" value="1"/>
</dbReference>
<dbReference type="Gene3D" id="3.40.50.1970">
    <property type="match status" value="1"/>
</dbReference>
<dbReference type="SUPFAM" id="SSF56796">
    <property type="entry name" value="Dehydroquinate synthase-like"/>
    <property type="match status" value="1"/>
</dbReference>
<feature type="domain" description="Alcohol dehydrogenase iron-type/glycerol dehydrogenase GldA" evidence="2">
    <location>
        <begin position="53"/>
        <end position="201"/>
    </location>
</feature>
<proteinExistence type="predicted"/>
<sequence>MSAPRNAQKVSAGTYTPTQLQKIVWGSGSLSSLPELVQLVSVPPHASTDQPNQPAKAMILTGSSLSKTSIIPEAEKMLGKHFALTYTGIGEHSPVEGIRKALSGMKEHGANVIVAIGGGSPIDAAKAISYYAHQEAQQDKDKHGCKDGKDDDDDHDDFIPIIAVPTTLSAAQTSRNAGYTDGGKKVGVSDARIVPRALVLDADLTLQTPERLWLSTGMRAVDHAIELLYRPDPSPLLRNMWLGALRDLFHLLPMSKSQPQNVDVRQRLLLASVASLWSEDRVGALGLSHALGHALGATYKIGHGITTCLTLAPTIRLMAQLPLDKIGTEQLVALSESLDHIPKPYHVDALHNIAPPTGALLQQQPYKELDEQSATPLRQRAQKVADAVQRLIDDLGLHSTLQPLGVPRQDLDKSEYDIPDP</sequence>
<keyword evidence="1" id="KW-0560">Oxidoreductase</keyword>
<dbReference type="InterPro" id="IPR018211">
    <property type="entry name" value="ADH_Fe_CS"/>
</dbReference>
<accession>A0A0P1BEQ2</accession>